<protein>
    <submittedName>
        <fullName evidence="1">Uncharacterized protein</fullName>
    </submittedName>
</protein>
<proteinExistence type="predicted"/>
<name>A0A841TWG2_9BACL</name>
<dbReference type="RefSeq" id="WP_185133976.1">
    <property type="nucleotide sequence ID" value="NZ_JACJVR010000002.1"/>
</dbReference>
<accession>A0A841TWG2</accession>
<dbReference type="AlphaFoldDB" id="A0A841TWG2"/>
<comment type="caution">
    <text evidence="1">The sequence shown here is derived from an EMBL/GenBank/DDBJ whole genome shotgun (WGS) entry which is preliminary data.</text>
</comment>
<sequence>MRFRIQVERSPMTKIVIFRPDEAKLPDNQKTYFTEVSMGFLGDDPTDFLQPDDLFAEGNRVGVDLSRLEARLGHSNLSPLIMPAETFRRFMFDQNDNNK</sequence>
<dbReference type="Proteomes" id="UP000553776">
    <property type="component" value="Unassembled WGS sequence"/>
</dbReference>
<evidence type="ECO:0000313" key="2">
    <source>
        <dbReference type="Proteomes" id="UP000553776"/>
    </source>
</evidence>
<dbReference type="EMBL" id="JACJVR010000002">
    <property type="protein sequence ID" value="MBB6689954.1"/>
    <property type="molecule type" value="Genomic_DNA"/>
</dbReference>
<evidence type="ECO:0000313" key="1">
    <source>
        <dbReference type="EMBL" id="MBB6689954.1"/>
    </source>
</evidence>
<reference evidence="1 2" key="1">
    <citation type="submission" date="2020-08" db="EMBL/GenBank/DDBJ databases">
        <title>Cohnella phylogeny.</title>
        <authorList>
            <person name="Dunlap C."/>
        </authorList>
    </citation>
    <scope>NUCLEOTIDE SEQUENCE [LARGE SCALE GENOMIC DNA]</scope>
    <source>
        <strain evidence="1 2">DSM 25239</strain>
    </source>
</reference>
<keyword evidence="2" id="KW-1185">Reference proteome</keyword>
<gene>
    <name evidence="1" type="ORF">H7B90_00920</name>
</gene>
<organism evidence="1 2">
    <name type="scientific">Cohnella xylanilytica</name>
    <dbReference type="NCBI Taxonomy" id="557555"/>
    <lineage>
        <taxon>Bacteria</taxon>
        <taxon>Bacillati</taxon>
        <taxon>Bacillota</taxon>
        <taxon>Bacilli</taxon>
        <taxon>Bacillales</taxon>
        <taxon>Paenibacillaceae</taxon>
        <taxon>Cohnella</taxon>
    </lineage>
</organism>